<feature type="transmembrane region" description="Helical" evidence="12">
    <location>
        <begin position="327"/>
        <end position="351"/>
    </location>
</feature>
<dbReference type="PANTHER" id="PTHR10519:SF74">
    <property type="entry name" value="GAMMA-AMINOBUTYRIC ACID TYPE B RECEPTOR SUBUNIT 2"/>
    <property type="match status" value="1"/>
</dbReference>
<dbReference type="EMBL" id="JAUCMV010000005">
    <property type="protein sequence ID" value="KAK0398061.1"/>
    <property type="molecule type" value="Genomic_DNA"/>
</dbReference>
<dbReference type="InterPro" id="IPR001828">
    <property type="entry name" value="ANF_lig-bd_rcpt"/>
</dbReference>
<keyword evidence="8" id="KW-0675">Receptor</keyword>
<evidence type="ECO:0000313" key="15">
    <source>
        <dbReference type="Proteomes" id="UP001175271"/>
    </source>
</evidence>
<evidence type="ECO:0000313" key="14">
    <source>
        <dbReference type="EMBL" id="KAK0398061.1"/>
    </source>
</evidence>
<keyword evidence="4" id="KW-0732">Signal</keyword>
<keyword evidence="2" id="KW-1003">Cell membrane</keyword>
<dbReference type="GO" id="GO:0007214">
    <property type="term" value="P:gamma-aminobutyric acid signaling pathway"/>
    <property type="evidence" value="ECO:0007669"/>
    <property type="project" value="TreeGrafter"/>
</dbReference>
<evidence type="ECO:0000256" key="4">
    <source>
        <dbReference type="ARBA" id="ARBA00022729"/>
    </source>
</evidence>
<keyword evidence="5 12" id="KW-1133">Transmembrane helix</keyword>
<feature type="transmembrane region" description="Helical" evidence="12">
    <location>
        <begin position="1044"/>
        <end position="1065"/>
    </location>
</feature>
<evidence type="ECO:0000256" key="5">
    <source>
        <dbReference type="ARBA" id="ARBA00022989"/>
    </source>
</evidence>
<dbReference type="Pfam" id="PF00003">
    <property type="entry name" value="7tm_3"/>
    <property type="match status" value="1"/>
</dbReference>
<feature type="transmembrane region" description="Helical" evidence="12">
    <location>
        <begin position="1004"/>
        <end position="1023"/>
    </location>
</feature>
<evidence type="ECO:0000256" key="2">
    <source>
        <dbReference type="ARBA" id="ARBA00022475"/>
    </source>
</evidence>
<gene>
    <name evidence="14" type="ORF">QR680_002410</name>
</gene>
<dbReference type="GO" id="GO:0004965">
    <property type="term" value="F:G protein-coupled GABA receptor activity"/>
    <property type="evidence" value="ECO:0007669"/>
    <property type="project" value="InterPro"/>
</dbReference>
<protein>
    <recommendedName>
        <fullName evidence="11">Gamma-aminobutyric acid type B receptor subunit 2</fullName>
    </recommendedName>
</protein>
<dbReference type="GO" id="GO:0006488">
    <property type="term" value="P:dolichol-linked oligosaccharide biosynthetic process"/>
    <property type="evidence" value="ECO:0007669"/>
    <property type="project" value="InterPro"/>
</dbReference>
<accession>A0AA39H2L5</accession>
<dbReference type="InterPro" id="IPR007594">
    <property type="entry name" value="RFT1"/>
</dbReference>
<dbReference type="PANTHER" id="PTHR10519">
    <property type="entry name" value="GABA-B RECEPTOR"/>
    <property type="match status" value="1"/>
</dbReference>
<feature type="transmembrane region" description="Helical" evidence="12">
    <location>
        <begin position="923"/>
        <end position="949"/>
    </location>
</feature>
<keyword evidence="9" id="KW-0325">Glycoprotein</keyword>
<proteinExistence type="predicted"/>
<evidence type="ECO:0000256" key="10">
    <source>
        <dbReference type="ARBA" id="ARBA00023224"/>
    </source>
</evidence>
<dbReference type="PRINTS" id="PR01176">
    <property type="entry name" value="GABABRECEPTR"/>
</dbReference>
<comment type="subcellular location">
    <subcellularLocation>
        <location evidence="1">Cell membrane</location>
        <topology evidence="1">Multi-pass membrane protein</topology>
    </subcellularLocation>
</comment>
<sequence>MATPSLLNFFLVNLTGQLISRVCSFVINLYLLRNVDAALLGLVNVRLTLLYTSILFLVREPLRKACLSVQTNSATYVNHLWLAPVICFCFLLSIQTHTSLRSYSLLALHSLNVSPNHLQLFLKKLEKQNISLLLTLFTPLSSFCLAQVLSSTAYLGVHLYHYYKLSLSTDFTSAPLGIVNFRGYFPSSHHGLDRTILKQIGSFLVHSVFKQLLTDGSAFVMTFTNTIGLANQAVYDAIEKLGSLIARIVLAPLEESSYLYFSSQFERDVAIGDQPRLKVEEGVSTLKNLLRGTTLLSSVIIVFGIAYSQLAVGLYGGELLSSNQGGALLSCYLGYLFVMTINGITECFATATMSNTDIFAHIGFLFVCAFLYLGLNIGCSFYFAAFGFILANALNMAVRILYSWQHIQRYLRRWTPSFFELLPSVSTILLLVFSLFVTNLSNLIFGSTAGIVHNGAHIAIGGVMFLVVVLNIYKSELLLQQFYPASMTLTMPYFVLLAATVLITVAAIQCPGEPKRTIALGVFLPEPYREKIEPVIHLALEHISNNTCLLDGIDFKLILKDTQCKTSMGMKALFDLMNHSPRPFALFGDMCTNVNEPVAMASKFWHLLHLSYAETHAKFASAESHELYPTFFRIVPGDRNINSARCNLVYHFNWTRVGTVKQSDDPRYALPHESLTTKLEHGYGIKVIYTAGFTVDEFENVALGLAELKRRDVRVIIGDFDSELAVRVMCEAYEKGLYGSNYVWILPGYHKSSWWTNVMDSNCTEEQISEVLEGHFALEFAYRRPERDLTLMSEKTVGEIGDELFSVCSNHDCNSNAYGSYVYDGIWTLVLAMKRSFNLSSDISHDLLLSAINNSSFDGLTGKIRFENNERLGLVDVYQWRNDSYVNIATYDGAADSFTLYPEQLNGWKPPLDSTIVVRERQYVSYIIFIVAALLSLIGVCLALVFLIINVRYRSHRFIKMSSPNMNNLIIVGSIFAYVSVILLGVDTRFVNPSNFVKLCYAKTWVLCVGFTIAFGSMFAKTWRVHSIFTNIRMNKKAIKDSKLLLIVGSLFAVDTIVLTLWAFFSPFKFTVSSQYTQYSESRLIIPELERCHSQKSIIFQLILFGTKGLLMILGCFLAWETRHVNVPALNDSKYIGMCVYNVVVMCVIGVSLAFILQDRVNEAYALTSFFIIFCTTLTLSLVFVPKVVELLRNPSGCEQRYRKGMMKSVVGRNAANLNRQLSTRRHGNEKEHLTRLEEENKLCQKYLHEKSSQLWELIQQLTKLAHYIPDAMDKEELALLSNHNSSNCMNNSTEKQTLLSATTTPAIRVLTSNESPDREAHTTMVRHRNEANWPWLDPRQPTTML</sequence>
<feature type="transmembrane region" description="Helical" evidence="12">
    <location>
        <begin position="37"/>
        <end position="58"/>
    </location>
</feature>
<reference evidence="14" key="1">
    <citation type="submission" date="2023-06" db="EMBL/GenBank/DDBJ databases">
        <title>Genomic analysis of the entomopathogenic nematode Steinernema hermaphroditum.</title>
        <authorList>
            <person name="Schwarz E.M."/>
            <person name="Heppert J.K."/>
            <person name="Baniya A."/>
            <person name="Schwartz H.T."/>
            <person name="Tan C.-H."/>
            <person name="Antoshechkin I."/>
            <person name="Sternberg P.W."/>
            <person name="Goodrich-Blair H."/>
            <person name="Dillman A.R."/>
        </authorList>
    </citation>
    <scope>NUCLEOTIDE SEQUENCE</scope>
    <source>
        <strain evidence="14">PS9179</strain>
        <tissue evidence="14">Whole animal</tissue>
    </source>
</reference>
<name>A0AA39H2L5_9BILA</name>
<evidence type="ECO:0000256" key="8">
    <source>
        <dbReference type="ARBA" id="ARBA00023170"/>
    </source>
</evidence>
<dbReference type="FunFam" id="3.40.50.2300:FF:000063">
    <property type="entry name" value="Gamma-aminobutyric acid type B receptor subunit"/>
    <property type="match status" value="1"/>
</dbReference>
<comment type="caution">
    <text evidence="14">The sequence shown here is derived from an EMBL/GenBank/DDBJ whole genome shotgun (WGS) entry which is preliminary data.</text>
</comment>
<organism evidence="14 15">
    <name type="scientific">Steinernema hermaphroditum</name>
    <dbReference type="NCBI Taxonomy" id="289476"/>
    <lineage>
        <taxon>Eukaryota</taxon>
        <taxon>Metazoa</taxon>
        <taxon>Ecdysozoa</taxon>
        <taxon>Nematoda</taxon>
        <taxon>Chromadorea</taxon>
        <taxon>Rhabditida</taxon>
        <taxon>Tylenchina</taxon>
        <taxon>Panagrolaimomorpha</taxon>
        <taxon>Strongyloidoidea</taxon>
        <taxon>Steinernematidae</taxon>
        <taxon>Steinernema</taxon>
    </lineage>
</organism>
<feature type="transmembrane region" description="Helical" evidence="12">
    <location>
        <begin position="485"/>
        <end position="508"/>
    </location>
</feature>
<keyword evidence="3 12" id="KW-0812">Transmembrane</keyword>
<dbReference type="GO" id="GO:0038039">
    <property type="term" value="C:G protein-coupled receptor heterodimeric complex"/>
    <property type="evidence" value="ECO:0007669"/>
    <property type="project" value="TreeGrafter"/>
</dbReference>
<evidence type="ECO:0000256" key="3">
    <source>
        <dbReference type="ARBA" id="ARBA00022692"/>
    </source>
</evidence>
<feature type="transmembrane region" description="Helical" evidence="12">
    <location>
        <begin position="358"/>
        <end position="375"/>
    </location>
</feature>
<feature type="transmembrane region" description="Helical" evidence="12">
    <location>
        <begin position="7"/>
        <end position="31"/>
    </location>
</feature>
<feature type="transmembrane region" description="Helical" evidence="12">
    <location>
        <begin position="79"/>
        <end position="98"/>
    </location>
</feature>
<evidence type="ECO:0000256" key="12">
    <source>
        <dbReference type="SAM" id="Phobius"/>
    </source>
</evidence>
<keyword evidence="7 12" id="KW-0472">Membrane</keyword>
<dbReference type="Gene3D" id="3.40.50.2300">
    <property type="match status" value="2"/>
</dbReference>
<evidence type="ECO:0000256" key="1">
    <source>
        <dbReference type="ARBA" id="ARBA00004651"/>
    </source>
</evidence>
<keyword evidence="15" id="KW-1185">Reference proteome</keyword>
<keyword evidence="6" id="KW-0297">G-protein coupled receptor</keyword>
<dbReference type="CDD" id="cd06366">
    <property type="entry name" value="PBP1_GABAb_receptor"/>
    <property type="match status" value="1"/>
</dbReference>
<evidence type="ECO:0000256" key="9">
    <source>
        <dbReference type="ARBA" id="ARBA00023180"/>
    </source>
</evidence>
<keyword evidence="10" id="KW-0807">Transducer</keyword>
<dbReference type="Pfam" id="PF01094">
    <property type="entry name" value="ANF_receptor"/>
    <property type="match status" value="1"/>
</dbReference>
<feature type="transmembrane region" description="Helical" evidence="12">
    <location>
        <begin position="969"/>
        <end position="992"/>
    </location>
</feature>
<feature type="transmembrane region" description="Helical" evidence="12">
    <location>
        <begin position="295"/>
        <end position="315"/>
    </location>
</feature>
<feature type="transmembrane region" description="Helical" evidence="12">
    <location>
        <begin position="1164"/>
        <end position="1185"/>
    </location>
</feature>
<evidence type="ECO:0000259" key="13">
    <source>
        <dbReference type="PROSITE" id="PS50259"/>
    </source>
</evidence>
<feature type="transmembrane region" description="Helical" evidence="12">
    <location>
        <begin position="381"/>
        <end position="402"/>
    </location>
</feature>
<dbReference type="Pfam" id="PF04506">
    <property type="entry name" value="Rft-1"/>
    <property type="match status" value="2"/>
</dbReference>
<dbReference type="InterPro" id="IPR002455">
    <property type="entry name" value="GPCR3_GABA-B"/>
</dbReference>
<feature type="transmembrane region" description="Helical" evidence="12">
    <location>
        <begin position="1098"/>
        <end position="1120"/>
    </location>
</feature>
<dbReference type="Proteomes" id="UP001175271">
    <property type="component" value="Unassembled WGS sequence"/>
</dbReference>
<feature type="transmembrane region" description="Helical" evidence="12">
    <location>
        <begin position="414"/>
        <end position="436"/>
    </location>
</feature>
<dbReference type="SUPFAM" id="SSF53822">
    <property type="entry name" value="Periplasmic binding protein-like I"/>
    <property type="match status" value="1"/>
</dbReference>
<feature type="transmembrane region" description="Helical" evidence="12">
    <location>
        <begin position="1140"/>
        <end position="1158"/>
    </location>
</feature>
<evidence type="ECO:0000256" key="7">
    <source>
        <dbReference type="ARBA" id="ARBA00023136"/>
    </source>
</evidence>
<dbReference type="InterPro" id="IPR017978">
    <property type="entry name" value="GPCR_3_C"/>
</dbReference>
<feature type="domain" description="G-protein coupled receptors family 3 profile" evidence="13">
    <location>
        <begin position="935"/>
        <end position="1196"/>
    </location>
</feature>
<dbReference type="InterPro" id="IPR028082">
    <property type="entry name" value="Peripla_BP_I"/>
</dbReference>
<feature type="transmembrane region" description="Helical" evidence="12">
    <location>
        <begin position="456"/>
        <end position="473"/>
    </location>
</feature>
<dbReference type="PROSITE" id="PS50259">
    <property type="entry name" value="G_PROTEIN_RECEP_F3_4"/>
    <property type="match status" value="1"/>
</dbReference>
<evidence type="ECO:0000256" key="11">
    <source>
        <dbReference type="ARBA" id="ARBA00073785"/>
    </source>
</evidence>
<evidence type="ECO:0000256" key="6">
    <source>
        <dbReference type="ARBA" id="ARBA00023040"/>
    </source>
</evidence>
<dbReference type="PRINTS" id="PR01177">
    <property type="entry name" value="GABAB1RECPTR"/>
</dbReference>